<evidence type="ECO:0000313" key="11">
    <source>
        <dbReference type="EnsemblPlants" id="OMERI02G01960.5"/>
    </source>
</evidence>
<evidence type="ECO:0000256" key="7">
    <source>
        <dbReference type="ARBA" id="ARBA00023464"/>
    </source>
</evidence>
<reference evidence="11" key="2">
    <citation type="submission" date="2018-05" db="EMBL/GenBank/DDBJ databases">
        <title>OmerRS3 (Oryza meridionalis Reference Sequence Version 3).</title>
        <authorList>
            <person name="Zhang J."/>
            <person name="Kudrna D."/>
            <person name="Lee S."/>
            <person name="Talag J."/>
            <person name="Welchert J."/>
            <person name="Wing R.A."/>
        </authorList>
    </citation>
    <scope>NUCLEOTIDE SEQUENCE [LARGE SCALE GENOMIC DNA]</scope>
    <source>
        <strain evidence="11">cv. OR44</strain>
    </source>
</reference>
<dbReference type="InterPro" id="IPR043573">
    <property type="entry name" value="Fig4-like"/>
</dbReference>
<feature type="domain" description="SAC" evidence="10">
    <location>
        <begin position="141"/>
        <end position="336"/>
    </location>
</feature>
<comment type="subcellular location">
    <subcellularLocation>
        <location evidence="1">Vacuole membrane</location>
        <topology evidence="1">Peripheral membrane protein</topology>
    </subcellularLocation>
</comment>
<evidence type="ECO:0000256" key="9">
    <source>
        <dbReference type="SAM" id="SignalP"/>
    </source>
</evidence>
<dbReference type="EnsemblPlants" id="OMERI02G01960.5">
    <property type="protein sequence ID" value="OMERI02G01960.5"/>
    <property type="gene ID" value="OMERI02G01960"/>
</dbReference>
<protein>
    <recommendedName>
        <fullName evidence="10">SAC domain-containing protein</fullName>
    </recommendedName>
</protein>
<evidence type="ECO:0000256" key="4">
    <source>
        <dbReference type="ARBA" id="ARBA00022801"/>
    </source>
</evidence>
<dbReference type="GO" id="GO:0005774">
    <property type="term" value="C:vacuolar membrane"/>
    <property type="evidence" value="ECO:0007669"/>
    <property type="project" value="UniProtKB-SubCell"/>
</dbReference>
<dbReference type="GO" id="GO:0043813">
    <property type="term" value="F:phosphatidylinositol-3,5-bisphosphate 5-phosphatase activity"/>
    <property type="evidence" value="ECO:0007669"/>
    <property type="project" value="InterPro"/>
</dbReference>
<feature type="chain" id="PRO_5002355918" description="SAC domain-containing protein" evidence="9">
    <location>
        <begin position="28"/>
        <end position="412"/>
    </location>
</feature>
<dbReference type="Pfam" id="PF00026">
    <property type="entry name" value="Asp"/>
    <property type="match status" value="1"/>
</dbReference>
<evidence type="ECO:0000256" key="5">
    <source>
        <dbReference type="ARBA" id="ARBA00023136"/>
    </source>
</evidence>
<dbReference type="InterPro" id="IPR033121">
    <property type="entry name" value="PEPTIDASE_A1"/>
</dbReference>
<dbReference type="Gene3D" id="3.80.10.10">
    <property type="entry name" value="Ribonuclease Inhibitor"/>
    <property type="match status" value="1"/>
</dbReference>
<keyword evidence="2" id="KW-0433">Leucine-rich repeat</keyword>
<dbReference type="PROSITE" id="PS50275">
    <property type="entry name" value="SAC"/>
    <property type="match status" value="1"/>
</dbReference>
<evidence type="ECO:0000256" key="6">
    <source>
        <dbReference type="ARBA" id="ARBA00023337"/>
    </source>
</evidence>
<keyword evidence="9" id="KW-0732">Signal</keyword>
<dbReference type="PANTHER" id="PTHR45738:SF1">
    <property type="entry name" value="SAC DOMAIN-CONTAINING PROTEIN"/>
    <property type="match status" value="1"/>
</dbReference>
<reference evidence="11" key="1">
    <citation type="submission" date="2015-04" db="UniProtKB">
        <authorList>
            <consortium name="EnsemblPlants"/>
        </authorList>
    </citation>
    <scope>IDENTIFICATION</scope>
</reference>
<evidence type="ECO:0000259" key="10">
    <source>
        <dbReference type="PROSITE" id="PS50275"/>
    </source>
</evidence>
<accession>A0A0E0CEH7</accession>
<comment type="catalytic activity">
    <reaction evidence="6">
        <text>a 1,2-diacyl-sn-glycero-3-phospho-(1D-myo-inositol-3,5-bisphosphate) + H2O = a 1,2-diacyl-sn-glycero-3-phospho-(1D-myo-inositol-3-phosphate) + phosphate</text>
        <dbReference type="Rhea" id="RHEA:32955"/>
        <dbReference type="ChEBI" id="CHEBI:15377"/>
        <dbReference type="ChEBI" id="CHEBI:43474"/>
        <dbReference type="ChEBI" id="CHEBI:57923"/>
        <dbReference type="ChEBI" id="CHEBI:58088"/>
    </reaction>
</comment>
<feature type="signal peptide" evidence="9">
    <location>
        <begin position="1"/>
        <end position="27"/>
    </location>
</feature>
<dbReference type="PANTHER" id="PTHR45738">
    <property type="entry name" value="POLYPHOSPHOINOSITIDE PHOSPHATASE"/>
    <property type="match status" value="1"/>
</dbReference>
<keyword evidence="4" id="KW-0378">Hydrolase</keyword>
<dbReference type="GO" id="GO:0046856">
    <property type="term" value="P:phosphatidylinositol dephosphorylation"/>
    <property type="evidence" value="ECO:0007669"/>
    <property type="project" value="InterPro"/>
</dbReference>
<dbReference type="InterPro" id="IPR032675">
    <property type="entry name" value="LRR_dom_sf"/>
</dbReference>
<dbReference type="InterPro" id="IPR013210">
    <property type="entry name" value="LRR_N_plant-typ"/>
</dbReference>
<evidence type="ECO:0000313" key="12">
    <source>
        <dbReference type="Proteomes" id="UP000008021"/>
    </source>
</evidence>
<keyword evidence="12" id="KW-1185">Reference proteome</keyword>
<dbReference type="AlphaFoldDB" id="A0A0E0CEH7"/>
<evidence type="ECO:0000256" key="8">
    <source>
        <dbReference type="SAM" id="MobiDB-lite"/>
    </source>
</evidence>
<name>A0A0E0CEH7_9ORYZ</name>
<dbReference type="Proteomes" id="UP000008021">
    <property type="component" value="Chromosome 2"/>
</dbReference>
<proteinExistence type="predicted"/>
<evidence type="ECO:0000256" key="3">
    <source>
        <dbReference type="ARBA" id="ARBA00022737"/>
    </source>
</evidence>
<dbReference type="InterPro" id="IPR002013">
    <property type="entry name" value="SAC_dom"/>
</dbReference>
<keyword evidence="3" id="KW-0677">Repeat</keyword>
<comment type="subunit">
    <text evidence="7">Component of the PI(3,5)P2 regulatory complex at least composed of ATG18, SAC/FIG4, FAB1 and VAC14.</text>
</comment>
<dbReference type="Gramene" id="OMERI02G01960.5">
    <property type="protein sequence ID" value="OMERI02G01960.5"/>
    <property type="gene ID" value="OMERI02G01960"/>
</dbReference>
<sequence length="412" mass="46646">MGSFLRKQPSFLLILLILHLGAREARALSSDDEGLLAFKKAVTTSDGIFLNWREQDVDPCNWKDVRCHSHTKRKKFTAIFDIGSSNLWVPLAKCYFSRVNEKGRVANDVETEQIVMELDLGLQNWSVHQKGENYEATRLCFENLRRRYGDHIITLNLIKKRERKPTNVLDVLLEVVFRALRLTDFFYCQLASPTGSDTAHHWPSLLSCLDPFLCEENSNSDNTDYMEIVGDISQEDISNSFDSSCNETTEDKAGNNESPPLKPPKVQKGVLRMNCIDCLDRTNVAQYAYGLAAFEHQLHVLSSVESLELGLDDPLAHHLMHFDERMGDTLAVQYSGLAPHNKIHHVPGVETESCIHSGDSNFLDLEWLSASGNSSDERIIKLKVAFILVIQTFWILNGFQLQATQAMKDCNV</sequence>
<organism evidence="11">
    <name type="scientific">Oryza meridionalis</name>
    <dbReference type="NCBI Taxonomy" id="40149"/>
    <lineage>
        <taxon>Eukaryota</taxon>
        <taxon>Viridiplantae</taxon>
        <taxon>Streptophyta</taxon>
        <taxon>Embryophyta</taxon>
        <taxon>Tracheophyta</taxon>
        <taxon>Spermatophyta</taxon>
        <taxon>Magnoliopsida</taxon>
        <taxon>Liliopsida</taxon>
        <taxon>Poales</taxon>
        <taxon>Poaceae</taxon>
        <taxon>BOP clade</taxon>
        <taxon>Oryzoideae</taxon>
        <taxon>Oryzeae</taxon>
        <taxon>Oryzinae</taxon>
        <taxon>Oryza</taxon>
    </lineage>
</organism>
<keyword evidence="5" id="KW-0472">Membrane</keyword>
<feature type="region of interest" description="Disordered" evidence="8">
    <location>
        <begin position="240"/>
        <end position="264"/>
    </location>
</feature>
<dbReference type="Pfam" id="PF08263">
    <property type="entry name" value="LRRNT_2"/>
    <property type="match status" value="1"/>
</dbReference>
<evidence type="ECO:0000256" key="1">
    <source>
        <dbReference type="ARBA" id="ARBA00004148"/>
    </source>
</evidence>
<evidence type="ECO:0000256" key="2">
    <source>
        <dbReference type="ARBA" id="ARBA00022614"/>
    </source>
</evidence>